<evidence type="ECO:0000313" key="9">
    <source>
        <dbReference type="EMBL" id="KAA1277104.1"/>
    </source>
</evidence>
<keyword evidence="5" id="KW-0805">Transcription regulation</keyword>
<dbReference type="EMBL" id="QRDC01000011">
    <property type="protein sequence ID" value="KAA1277104.1"/>
    <property type="molecule type" value="Genomic_DNA"/>
</dbReference>
<keyword evidence="4" id="KW-1277">Toxin-antitoxin system</keyword>
<sequence>MEQYCAYENTGSGKSVYPFLISLQHPVAAVLQHVLVAPVIALSQFPNEVPPAKICPVVSIGGQAYVVMTYMMTGIPVKNVGNFVGDLTANRAELRDAIDFLINGY</sequence>
<accession>A0A6N6K397</accession>
<reference evidence="9 10" key="1">
    <citation type="submission" date="2018-08" db="EMBL/GenBank/DDBJ databases">
        <title>Complete genomic analysis of a Citrobacter pasteurii isolated from cockles (Cerastoderma edule) containing a new chromosomic qnrB allele.</title>
        <authorList>
            <person name="Rodrigues A."/>
            <person name="Baptista T."/>
            <person name="Quesada A."/>
            <person name="Campos M.J."/>
        </authorList>
    </citation>
    <scope>NUCLEOTIDE SEQUENCE [LARGE SCALE GENOMIC DNA]</scope>
    <source>
        <strain evidence="9 10">BA18</strain>
    </source>
</reference>
<dbReference type="SUPFAM" id="SSF50118">
    <property type="entry name" value="Cell growth inhibitor/plasmid maintenance toxic component"/>
    <property type="match status" value="1"/>
</dbReference>
<dbReference type="Pfam" id="PF01845">
    <property type="entry name" value="CcdB"/>
    <property type="match status" value="1"/>
</dbReference>
<evidence type="ECO:0000256" key="4">
    <source>
        <dbReference type="ARBA" id="ARBA00022649"/>
    </source>
</evidence>
<evidence type="ECO:0000256" key="8">
    <source>
        <dbReference type="ARBA" id="ARBA00033135"/>
    </source>
</evidence>
<evidence type="ECO:0000256" key="2">
    <source>
        <dbReference type="ARBA" id="ARBA00015075"/>
    </source>
</evidence>
<dbReference type="AlphaFoldDB" id="A0A6N6K397"/>
<evidence type="ECO:0000256" key="6">
    <source>
        <dbReference type="ARBA" id="ARBA00023163"/>
    </source>
</evidence>
<name>A0A6N6K397_9ENTR</name>
<dbReference type="InterPro" id="IPR002712">
    <property type="entry name" value="CcdB"/>
</dbReference>
<proteinExistence type="inferred from homology"/>
<dbReference type="GO" id="GO:0008657">
    <property type="term" value="F:DNA topoisomerase type II (double strand cut, ATP-hydrolyzing) inhibitor activity"/>
    <property type="evidence" value="ECO:0007669"/>
    <property type="project" value="InterPro"/>
</dbReference>
<comment type="similarity">
    <text evidence="1">Belongs to the CcdB toxin family.</text>
</comment>
<dbReference type="RefSeq" id="WP_003841409.1">
    <property type="nucleotide sequence ID" value="NZ_CP024676.1"/>
</dbReference>
<comment type="caution">
    <text evidence="9">The sequence shown here is derived from an EMBL/GenBank/DDBJ whole genome shotgun (WGS) entry which is preliminary data.</text>
</comment>
<dbReference type="Gene3D" id="2.30.30.110">
    <property type="match status" value="1"/>
</dbReference>
<gene>
    <name evidence="9" type="ORF">DXF85_14300</name>
</gene>
<dbReference type="GeneID" id="87003187"/>
<dbReference type="GO" id="GO:0006276">
    <property type="term" value="P:plasmid maintenance"/>
    <property type="evidence" value="ECO:0007669"/>
    <property type="project" value="InterPro"/>
</dbReference>
<dbReference type="InterPro" id="IPR011067">
    <property type="entry name" value="Plasmid_toxin/cell-grow_inhib"/>
</dbReference>
<evidence type="ECO:0000256" key="7">
    <source>
        <dbReference type="ARBA" id="ARBA00029628"/>
    </source>
</evidence>
<keyword evidence="6" id="KW-0804">Transcription</keyword>
<evidence type="ECO:0000256" key="5">
    <source>
        <dbReference type="ARBA" id="ARBA00023015"/>
    </source>
</evidence>
<organism evidence="9 10">
    <name type="scientific">Citrobacter pasteurii</name>
    <dbReference type="NCBI Taxonomy" id="1563222"/>
    <lineage>
        <taxon>Bacteria</taxon>
        <taxon>Pseudomonadati</taxon>
        <taxon>Pseudomonadota</taxon>
        <taxon>Gammaproteobacteria</taxon>
        <taxon>Enterobacterales</taxon>
        <taxon>Enterobacteriaceae</taxon>
        <taxon>Citrobacter</taxon>
    </lineage>
</organism>
<keyword evidence="3" id="KW-0678">Repressor</keyword>
<dbReference type="Proteomes" id="UP000468420">
    <property type="component" value="Unassembled WGS sequence"/>
</dbReference>
<evidence type="ECO:0000313" key="10">
    <source>
        <dbReference type="Proteomes" id="UP000468420"/>
    </source>
</evidence>
<evidence type="ECO:0000256" key="3">
    <source>
        <dbReference type="ARBA" id="ARBA00022491"/>
    </source>
</evidence>
<evidence type="ECO:0000256" key="1">
    <source>
        <dbReference type="ARBA" id="ARBA00005230"/>
    </source>
</evidence>
<protein>
    <recommendedName>
        <fullName evidence="2">Toxin CcdB</fullName>
    </recommendedName>
    <alternativeName>
        <fullName evidence="8">Cytotoxic protein CcdB</fullName>
    </alternativeName>
    <alternativeName>
        <fullName evidence="7">Protein LetD</fullName>
    </alternativeName>
</protein>